<dbReference type="Gene3D" id="2.115.10.20">
    <property type="entry name" value="Glycosyl hydrolase domain, family 43"/>
    <property type="match status" value="1"/>
</dbReference>
<evidence type="ECO:0000313" key="9">
    <source>
        <dbReference type="Proteomes" id="UP000422221"/>
    </source>
</evidence>
<dbReference type="SUPFAM" id="SSF75005">
    <property type="entry name" value="Arabinanase/levansucrase/invertase"/>
    <property type="match status" value="1"/>
</dbReference>
<evidence type="ECO:0000256" key="6">
    <source>
        <dbReference type="PIRSR" id="PIRSR606710-2"/>
    </source>
</evidence>
<dbReference type="RefSeq" id="WP_005928693.1">
    <property type="nucleotide sequence ID" value="NZ_CABKSE010000001.1"/>
</dbReference>
<keyword evidence="2" id="KW-0732">Signal</keyword>
<protein>
    <submittedName>
        <fullName evidence="8">Family 43 glycosylhydrolase</fullName>
    </submittedName>
</protein>
<dbReference type="InterPro" id="IPR023296">
    <property type="entry name" value="Glyco_hydro_beta-prop_sf"/>
</dbReference>
<evidence type="ECO:0000313" key="8">
    <source>
        <dbReference type="EMBL" id="KAA3769378.1"/>
    </source>
</evidence>
<accession>A0A7J4XNA9</accession>
<dbReference type="PANTHER" id="PTHR43817:SF1">
    <property type="entry name" value="HYDROLASE, FAMILY 43, PUTATIVE (AFU_ORTHOLOGUE AFUA_3G01660)-RELATED"/>
    <property type="match status" value="1"/>
</dbReference>
<sequence length="343" mass="39172">MRSILAVYLLAILLLGACRSGGFYTNPILSNGADPWIVRYDSNYYYCCVMPGNRIGVSKSQKLHQINGPIEVWKAPIGNKWNSSCIWAPELHFWNGKWYIFYAAGYSGPPFIHQKTGVLESVTSDPQGEYIDKGMLFTGDTLGDWSNNMWAIDMTLLEHKKELYAIWSGWEKKEMTDKTQQHLYIAKMENPWTIASSRVKISSPELDYEQGELPLNEGPQILKNKNDLFIIYSCGQSWLPTYKLAYLKLKDENADPLDKDSWIKGTKPLFEGNKNAYGVGHASFTTSPDGEEFYIMYHAKVEKKPGWRRDIRLQKFAFDEKTGLPDFGKPMSIKKKMKLPSGS</sequence>
<evidence type="ECO:0000256" key="3">
    <source>
        <dbReference type="ARBA" id="ARBA00022801"/>
    </source>
</evidence>
<feature type="active site" description="Proton acceptor" evidence="5">
    <location>
        <position position="34"/>
    </location>
</feature>
<evidence type="ECO:0000256" key="4">
    <source>
        <dbReference type="ARBA" id="ARBA00023295"/>
    </source>
</evidence>
<proteinExistence type="inferred from homology"/>
<dbReference type="PROSITE" id="PS51257">
    <property type="entry name" value="PROKAR_LIPOPROTEIN"/>
    <property type="match status" value="1"/>
</dbReference>
<organism evidence="8 9">
    <name type="scientific">Bacteroides salyersiae</name>
    <dbReference type="NCBI Taxonomy" id="291644"/>
    <lineage>
        <taxon>Bacteria</taxon>
        <taxon>Pseudomonadati</taxon>
        <taxon>Bacteroidota</taxon>
        <taxon>Bacteroidia</taxon>
        <taxon>Bacteroidales</taxon>
        <taxon>Bacteroidaceae</taxon>
        <taxon>Bacteroides</taxon>
    </lineage>
</organism>
<comment type="similarity">
    <text evidence="1 7">Belongs to the glycosyl hydrolase 43 family.</text>
</comment>
<dbReference type="GO" id="GO:0004553">
    <property type="term" value="F:hydrolase activity, hydrolyzing O-glycosyl compounds"/>
    <property type="evidence" value="ECO:0007669"/>
    <property type="project" value="InterPro"/>
</dbReference>
<dbReference type="Pfam" id="PF04616">
    <property type="entry name" value="Glyco_hydro_43"/>
    <property type="match status" value="1"/>
</dbReference>
<feature type="active site" description="Proton donor" evidence="5">
    <location>
        <position position="217"/>
    </location>
</feature>
<dbReference type="InterPro" id="IPR006710">
    <property type="entry name" value="Glyco_hydro_43"/>
</dbReference>
<reference evidence="8 9" key="1">
    <citation type="journal article" date="2019" name="Nat. Med.">
        <title>A library of human gut bacterial isolates paired with longitudinal multiomics data enables mechanistic microbiome research.</title>
        <authorList>
            <person name="Poyet M."/>
            <person name="Groussin M."/>
            <person name="Gibbons S.M."/>
            <person name="Avila-Pacheco J."/>
            <person name="Jiang X."/>
            <person name="Kearney S.M."/>
            <person name="Perrotta A.R."/>
            <person name="Berdy B."/>
            <person name="Zhao S."/>
            <person name="Lieberman T.D."/>
            <person name="Swanson P.K."/>
            <person name="Smith M."/>
            <person name="Roesemann S."/>
            <person name="Alexander J.E."/>
            <person name="Rich S.A."/>
            <person name="Livny J."/>
            <person name="Vlamakis H."/>
            <person name="Clish C."/>
            <person name="Bullock K."/>
            <person name="Deik A."/>
            <person name="Scott J."/>
            <person name="Pierce K.A."/>
            <person name="Xavier R.J."/>
            <person name="Alm E.J."/>
        </authorList>
    </citation>
    <scope>NUCLEOTIDE SEQUENCE [LARGE SCALE GENOMIC DNA]</scope>
    <source>
        <strain evidence="8 9">BIOML-A10</strain>
    </source>
</reference>
<dbReference type="GO" id="GO:0005975">
    <property type="term" value="P:carbohydrate metabolic process"/>
    <property type="evidence" value="ECO:0007669"/>
    <property type="project" value="InterPro"/>
</dbReference>
<dbReference type="AlphaFoldDB" id="A0A7J4XNA9"/>
<evidence type="ECO:0000256" key="2">
    <source>
        <dbReference type="ARBA" id="ARBA00022729"/>
    </source>
</evidence>
<dbReference type="CDD" id="cd18820">
    <property type="entry name" value="GH43_LbAraf43-like"/>
    <property type="match status" value="1"/>
</dbReference>
<gene>
    <name evidence="8" type="ORF">F3F73_02845</name>
</gene>
<evidence type="ECO:0000256" key="7">
    <source>
        <dbReference type="RuleBase" id="RU361187"/>
    </source>
</evidence>
<evidence type="ECO:0000256" key="5">
    <source>
        <dbReference type="PIRSR" id="PIRSR606710-1"/>
    </source>
</evidence>
<dbReference type="EMBL" id="VWMK01000002">
    <property type="protein sequence ID" value="KAA3769378.1"/>
    <property type="molecule type" value="Genomic_DNA"/>
</dbReference>
<dbReference type="PANTHER" id="PTHR43817">
    <property type="entry name" value="GLYCOSYL HYDROLASE"/>
    <property type="match status" value="1"/>
</dbReference>
<dbReference type="Proteomes" id="UP000422221">
    <property type="component" value="Unassembled WGS sequence"/>
</dbReference>
<comment type="caution">
    <text evidence="8">The sequence shown here is derived from an EMBL/GenBank/DDBJ whole genome shotgun (WGS) entry which is preliminary data.</text>
</comment>
<evidence type="ECO:0000256" key="1">
    <source>
        <dbReference type="ARBA" id="ARBA00009865"/>
    </source>
</evidence>
<keyword evidence="4 7" id="KW-0326">Glycosidase</keyword>
<keyword evidence="3 7" id="KW-0378">Hydrolase</keyword>
<name>A0A7J4XNA9_9BACE</name>
<feature type="site" description="Important for catalytic activity, responsible for pKa modulation of the active site Glu and correct orientation of both the proton donor and substrate" evidence="6">
    <location>
        <position position="153"/>
    </location>
</feature>